<dbReference type="Pfam" id="PF01425">
    <property type="entry name" value="Amidase"/>
    <property type="match status" value="1"/>
</dbReference>
<dbReference type="PIRSF" id="PIRSF001221">
    <property type="entry name" value="Amidase_fungi"/>
    <property type="match status" value="1"/>
</dbReference>
<dbReference type="Gene3D" id="3.90.1300.10">
    <property type="entry name" value="Amidase signature (AS) domain"/>
    <property type="match status" value="1"/>
</dbReference>
<dbReference type="PANTHER" id="PTHR11895">
    <property type="entry name" value="TRANSAMIDASE"/>
    <property type="match status" value="1"/>
</dbReference>
<evidence type="ECO:0000259" key="1">
    <source>
        <dbReference type="Pfam" id="PF01425"/>
    </source>
</evidence>
<sequence length="503" mass="53114">MDAEVTAMDDILTMGAADLARAVGNRQLSARAVAEAFLARTEAVNGVVNAVCTLNSAALAEADACDAHLASGAAPRPLEGVPFVVKDNIDTAGLRTTYGSRLRRDFVPAEDAVAVERLRRAGAVLLGKTNAPEFAHDVNTTNALFGTTRNPWRLDATSGGSSGGTGAAVAAGMAPIGIGTDLGGSIRVPAAFNGIVGVRPTPGRVPVYPSAFAWDTLVEHVQGPLTRNVEDAGLMLAAMAGPDDRDPASLPDDGMDLAAAARRTDTVRGRRILYVEDFGGLVPTDPEVARLARAAALAFEDLGCVVESGDLAAGFDVGGLREIVMGTRAFGMVGRYADLLDAHRAEMTVPLVNQIEDALKRSVREVAAAERLRGDYWHRVRRVLERFDHIIAPSVGIAAFDLDRPLPTEIAGRPLERFYDVFLGTYAFSVTGLPVVAVPCGFTSAGLPVGVQIVGRRLRDDRALEAAAAFAQARPEHVRRPQVDTAWRPPEHGETGTTGYKVA</sequence>
<dbReference type="EMBL" id="CP032339">
    <property type="protein sequence ID" value="QCO09566.1"/>
    <property type="molecule type" value="Genomic_DNA"/>
</dbReference>
<organism evidence="2 3">
    <name type="scientific">Azospirillum brasilense</name>
    <dbReference type="NCBI Taxonomy" id="192"/>
    <lineage>
        <taxon>Bacteria</taxon>
        <taxon>Pseudomonadati</taxon>
        <taxon>Pseudomonadota</taxon>
        <taxon>Alphaproteobacteria</taxon>
        <taxon>Rhodospirillales</taxon>
        <taxon>Azospirillaceae</taxon>
        <taxon>Azospirillum</taxon>
    </lineage>
</organism>
<dbReference type="SUPFAM" id="SSF75304">
    <property type="entry name" value="Amidase signature (AS) enzymes"/>
    <property type="match status" value="1"/>
</dbReference>
<dbReference type="PANTHER" id="PTHR11895:SF76">
    <property type="entry name" value="INDOLEACETAMIDE HYDROLASE"/>
    <property type="match status" value="1"/>
</dbReference>
<name>A0A0P0EWP7_AZOBR</name>
<dbReference type="Proteomes" id="UP000298774">
    <property type="component" value="Chromosome"/>
</dbReference>
<dbReference type="AlphaFoldDB" id="A0A0P0EWP7"/>
<proteinExistence type="predicted"/>
<feature type="domain" description="Amidase" evidence="1">
    <location>
        <begin position="33"/>
        <end position="463"/>
    </location>
</feature>
<dbReference type="GO" id="GO:0003824">
    <property type="term" value="F:catalytic activity"/>
    <property type="evidence" value="ECO:0007669"/>
    <property type="project" value="InterPro"/>
</dbReference>
<dbReference type="RefSeq" id="WP_059398612.1">
    <property type="nucleotide sequence ID" value="NZ_JPIS01000018.1"/>
</dbReference>
<dbReference type="InterPro" id="IPR023631">
    <property type="entry name" value="Amidase_dom"/>
</dbReference>
<gene>
    <name evidence="2" type="ORF">D3868_11270</name>
</gene>
<evidence type="ECO:0000313" key="2">
    <source>
        <dbReference type="EMBL" id="QCO09566.1"/>
    </source>
</evidence>
<dbReference type="InterPro" id="IPR000120">
    <property type="entry name" value="Amidase"/>
</dbReference>
<accession>A0A0P0EWP7</accession>
<dbReference type="PROSITE" id="PS00571">
    <property type="entry name" value="AMIDASES"/>
    <property type="match status" value="1"/>
</dbReference>
<reference evidence="2 3" key="1">
    <citation type="submission" date="2018-09" db="EMBL/GenBank/DDBJ databases">
        <title>Whole genome based analysis of evolution and adaptive divergence in Indian and Brazilian strains of Azospirillum brasilense.</title>
        <authorList>
            <person name="Singh C."/>
            <person name="Tripathi A.K."/>
        </authorList>
    </citation>
    <scope>NUCLEOTIDE SEQUENCE [LARGE SCALE GENOMIC DNA]</scope>
    <source>
        <strain evidence="2 3">MTCC4038</strain>
    </source>
</reference>
<dbReference type="InterPro" id="IPR036928">
    <property type="entry name" value="AS_sf"/>
</dbReference>
<protein>
    <submittedName>
        <fullName evidence="2">Amidase</fullName>
    </submittedName>
</protein>
<dbReference type="InterPro" id="IPR020556">
    <property type="entry name" value="Amidase_CS"/>
</dbReference>
<evidence type="ECO:0000313" key="3">
    <source>
        <dbReference type="Proteomes" id="UP000298774"/>
    </source>
</evidence>
<dbReference type="KEGG" id="abf:AMK58_03175"/>